<dbReference type="InterPro" id="IPR036873">
    <property type="entry name" value="Rhodanese-like_dom_sf"/>
</dbReference>
<evidence type="ECO:0000256" key="4">
    <source>
        <dbReference type="ARBA" id="ARBA00023284"/>
    </source>
</evidence>
<reference evidence="9" key="1">
    <citation type="journal article" date="2019" name="Int. J. Syst. Evol. Microbiol.">
        <title>The Global Catalogue of Microorganisms (GCM) 10K type strain sequencing project: providing services to taxonomists for standard genome sequencing and annotation.</title>
        <authorList>
            <consortium name="The Broad Institute Genomics Platform"/>
            <consortium name="The Broad Institute Genome Sequencing Center for Infectious Disease"/>
            <person name="Wu L."/>
            <person name="Ma J."/>
        </authorList>
    </citation>
    <scope>NUCLEOTIDE SEQUENCE [LARGE SCALE GENOMIC DNA]</scope>
    <source>
        <strain evidence="9">JCM 17925</strain>
    </source>
</reference>
<dbReference type="PANTHER" id="PTHR45663:SF11">
    <property type="entry name" value="GEO12009P1"/>
    <property type="match status" value="1"/>
</dbReference>
<evidence type="ECO:0000313" key="9">
    <source>
        <dbReference type="Proteomes" id="UP001500936"/>
    </source>
</evidence>
<keyword evidence="5" id="KW-0732">Signal</keyword>
<evidence type="ECO:0000313" key="8">
    <source>
        <dbReference type="EMBL" id="GAA4401765.1"/>
    </source>
</evidence>
<evidence type="ECO:0000259" key="7">
    <source>
        <dbReference type="PROSITE" id="PS51352"/>
    </source>
</evidence>
<comment type="caution">
    <text evidence="8">The sequence shown here is derived from an EMBL/GenBank/DDBJ whole genome shotgun (WGS) entry which is preliminary data.</text>
</comment>
<proteinExistence type="predicted"/>
<evidence type="ECO:0000256" key="1">
    <source>
        <dbReference type="ARBA" id="ARBA00022448"/>
    </source>
</evidence>
<dbReference type="CDD" id="cd02947">
    <property type="entry name" value="TRX_family"/>
    <property type="match status" value="1"/>
</dbReference>
<dbReference type="Gene3D" id="3.40.250.10">
    <property type="entry name" value="Rhodanese-like domain"/>
    <property type="match status" value="1"/>
</dbReference>
<keyword evidence="2" id="KW-0249">Electron transport</keyword>
<dbReference type="CDD" id="cd00158">
    <property type="entry name" value="RHOD"/>
    <property type="match status" value="1"/>
</dbReference>
<dbReference type="EMBL" id="BAABHB010000002">
    <property type="protein sequence ID" value="GAA4401765.1"/>
    <property type="molecule type" value="Genomic_DNA"/>
</dbReference>
<dbReference type="Pfam" id="PF00581">
    <property type="entry name" value="Rhodanese"/>
    <property type="match status" value="1"/>
</dbReference>
<keyword evidence="1" id="KW-0813">Transport</keyword>
<dbReference type="SUPFAM" id="SSF52821">
    <property type="entry name" value="Rhodanese/Cell cycle control phosphatase"/>
    <property type="match status" value="1"/>
</dbReference>
<feature type="domain" description="Rhodanese" evidence="6">
    <location>
        <begin position="41"/>
        <end position="131"/>
    </location>
</feature>
<gene>
    <name evidence="8" type="ORF">GCM10023187_16260</name>
</gene>
<dbReference type="PROSITE" id="PS51257">
    <property type="entry name" value="PROKAR_LIPOPROTEIN"/>
    <property type="match status" value="1"/>
</dbReference>
<dbReference type="SUPFAM" id="SSF52833">
    <property type="entry name" value="Thioredoxin-like"/>
    <property type="match status" value="1"/>
</dbReference>
<protein>
    <submittedName>
        <fullName evidence="8">Thioredoxin domain-containing protein</fullName>
    </submittedName>
</protein>
<dbReference type="Gene3D" id="3.40.30.10">
    <property type="entry name" value="Glutaredoxin"/>
    <property type="match status" value="1"/>
</dbReference>
<dbReference type="PROSITE" id="PS00194">
    <property type="entry name" value="THIOREDOXIN_1"/>
    <property type="match status" value="1"/>
</dbReference>
<dbReference type="PANTHER" id="PTHR45663">
    <property type="entry name" value="GEO12009P1"/>
    <property type="match status" value="1"/>
</dbReference>
<organism evidence="8 9">
    <name type="scientific">Nibrella viscosa</name>
    <dbReference type="NCBI Taxonomy" id="1084524"/>
    <lineage>
        <taxon>Bacteria</taxon>
        <taxon>Pseudomonadati</taxon>
        <taxon>Bacteroidota</taxon>
        <taxon>Cytophagia</taxon>
        <taxon>Cytophagales</taxon>
        <taxon>Spirosomataceae</taxon>
        <taxon>Nibrella</taxon>
    </lineage>
</organism>
<dbReference type="Pfam" id="PF00085">
    <property type="entry name" value="Thioredoxin"/>
    <property type="match status" value="1"/>
</dbReference>
<dbReference type="PROSITE" id="PS50206">
    <property type="entry name" value="RHODANESE_3"/>
    <property type="match status" value="1"/>
</dbReference>
<evidence type="ECO:0000256" key="3">
    <source>
        <dbReference type="ARBA" id="ARBA00023157"/>
    </source>
</evidence>
<feature type="chain" id="PRO_5046730975" evidence="5">
    <location>
        <begin position="25"/>
        <end position="239"/>
    </location>
</feature>
<dbReference type="RefSeq" id="WP_345265783.1">
    <property type="nucleotide sequence ID" value="NZ_BAABHB010000002.1"/>
</dbReference>
<evidence type="ECO:0000256" key="5">
    <source>
        <dbReference type="SAM" id="SignalP"/>
    </source>
</evidence>
<accession>A0ABP8K784</accession>
<dbReference type="InterPro" id="IPR036249">
    <property type="entry name" value="Thioredoxin-like_sf"/>
</dbReference>
<feature type="signal peptide" evidence="5">
    <location>
        <begin position="1"/>
        <end position="24"/>
    </location>
</feature>
<dbReference type="InterPro" id="IPR001763">
    <property type="entry name" value="Rhodanese-like_dom"/>
</dbReference>
<dbReference type="PRINTS" id="PR00421">
    <property type="entry name" value="THIOREDOXIN"/>
</dbReference>
<dbReference type="Proteomes" id="UP001500936">
    <property type="component" value="Unassembled WGS sequence"/>
</dbReference>
<dbReference type="InterPro" id="IPR013766">
    <property type="entry name" value="Thioredoxin_domain"/>
</dbReference>
<keyword evidence="9" id="KW-1185">Reference proteome</keyword>
<evidence type="ECO:0000256" key="2">
    <source>
        <dbReference type="ARBA" id="ARBA00022982"/>
    </source>
</evidence>
<dbReference type="SMART" id="SM00450">
    <property type="entry name" value="RHOD"/>
    <property type="match status" value="1"/>
</dbReference>
<dbReference type="InterPro" id="IPR017937">
    <property type="entry name" value="Thioredoxin_CS"/>
</dbReference>
<keyword evidence="3" id="KW-1015">Disulfide bond</keyword>
<evidence type="ECO:0000259" key="6">
    <source>
        <dbReference type="PROSITE" id="PS50206"/>
    </source>
</evidence>
<feature type="domain" description="Thioredoxin" evidence="7">
    <location>
        <begin position="123"/>
        <end position="239"/>
    </location>
</feature>
<dbReference type="PROSITE" id="PS51352">
    <property type="entry name" value="THIOREDOXIN_2"/>
    <property type="match status" value="1"/>
</dbReference>
<keyword evidence="4" id="KW-0676">Redox-active center</keyword>
<name>A0ABP8K784_9BACT</name>
<sequence length="239" mass="26392">MFPANRLTCYAAVLGSLLSLSCFAQQAVLVTPQTADSLLRHVPAIQLLDVRTAGEFANGHLRNARNLDVRDPDFEKKLAQLDPKRPLVVYCLAGSRSAKAADMLAKAGFTQVYDMQGGFAKWSGSGLLVEEGATPPKGGMSLEEFTRLTASGKPVLIDFYAKWCAPCQKMLPTVKKLEKELASQVRIITLDYDQNRQLAVQLGIDSIPAFLMYKDGQVRWKALGLVEETEFREQIRAVQ</sequence>